<keyword evidence="2" id="KW-0378">Hydrolase</keyword>
<dbReference type="RefSeq" id="WP_165327776.1">
    <property type="nucleotide sequence ID" value="NZ_CP049109.1"/>
</dbReference>
<organism evidence="2 3">
    <name type="scientific">Stakelama tenebrarum</name>
    <dbReference type="NCBI Taxonomy" id="2711215"/>
    <lineage>
        <taxon>Bacteria</taxon>
        <taxon>Pseudomonadati</taxon>
        <taxon>Pseudomonadota</taxon>
        <taxon>Alphaproteobacteria</taxon>
        <taxon>Sphingomonadales</taxon>
        <taxon>Sphingomonadaceae</taxon>
        <taxon>Stakelama</taxon>
    </lineage>
</organism>
<dbReference type="Proteomes" id="UP000501568">
    <property type="component" value="Chromosome"/>
</dbReference>
<evidence type="ECO:0000313" key="3">
    <source>
        <dbReference type="Proteomes" id="UP000501568"/>
    </source>
</evidence>
<protein>
    <submittedName>
        <fullName evidence="2">Amidohydrolase family protein</fullName>
    </submittedName>
</protein>
<reference evidence="2 3" key="1">
    <citation type="submission" date="2020-02" db="EMBL/GenBank/DDBJ databases">
        <authorList>
            <person name="Zheng R.K."/>
            <person name="Sun C.M."/>
        </authorList>
    </citation>
    <scope>NUCLEOTIDE SEQUENCE [LARGE SCALE GENOMIC DNA]</scope>
    <source>
        <strain evidence="3">zrk23</strain>
    </source>
</reference>
<accession>A0A6G6Y7T0</accession>
<dbReference type="EMBL" id="CP049109">
    <property type="protein sequence ID" value="QIG80768.1"/>
    <property type="molecule type" value="Genomic_DNA"/>
</dbReference>
<dbReference type="InterPro" id="IPR032466">
    <property type="entry name" value="Metal_Hydrolase"/>
</dbReference>
<dbReference type="InterPro" id="IPR006680">
    <property type="entry name" value="Amidohydro-rel"/>
</dbReference>
<evidence type="ECO:0000259" key="1">
    <source>
        <dbReference type="Pfam" id="PF01979"/>
    </source>
</evidence>
<dbReference type="Gene3D" id="2.30.40.10">
    <property type="entry name" value="Urease, subunit C, domain 1"/>
    <property type="match status" value="1"/>
</dbReference>
<gene>
    <name evidence="2" type="ORF">G5C33_13885</name>
</gene>
<evidence type="ECO:0000313" key="2">
    <source>
        <dbReference type="EMBL" id="QIG80768.1"/>
    </source>
</evidence>
<dbReference type="CDD" id="cd01299">
    <property type="entry name" value="Met_dep_hydrolase_A"/>
    <property type="match status" value="1"/>
</dbReference>
<feature type="domain" description="Amidohydrolase-related" evidence="1">
    <location>
        <begin position="55"/>
        <end position="408"/>
    </location>
</feature>
<proteinExistence type="predicted"/>
<dbReference type="SUPFAM" id="SSF51556">
    <property type="entry name" value="Metallo-dependent hydrolases"/>
    <property type="match status" value="1"/>
</dbReference>
<dbReference type="Pfam" id="PF01979">
    <property type="entry name" value="Amidohydro_1"/>
    <property type="match status" value="1"/>
</dbReference>
<name>A0A6G6Y7T0_9SPHN</name>
<dbReference type="PANTHER" id="PTHR43135:SF3">
    <property type="entry name" value="ALPHA-D-RIBOSE 1-METHYLPHOSPHONATE 5-TRIPHOSPHATE DIPHOSPHATASE"/>
    <property type="match status" value="1"/>
</dbReference>
<dbReference type="AlphaFoldDB" id="A0A6G6Y7T0"/>
<sequence>MSNILITGARIFDGSGADAFAGDLLVEGNSIKTVSNRPGSLPTEGCTVIDGSGMFLMPGMTEGHTHLSFENVCATEDLMKPTPETQAFTAARGAKALIDAGFTSAYGASEAKLQLAIAVREEVNAGRLPGPRIRAGGLEISVTGAMGDEAKDHDPRIGPSTIIDGVEEMRKAVRLHCRAGVDNIKLDVSGDPFYPSTPGHTTPMTYDEVKTAADTAHDYGRKINAHTRSIEGSKYCVRAGVDGLFHCEYSDEELLDLMEEAKDRIFVVPTVGLFHQILKGEASAHGLTPEVGGYMNIPDLMENSIKTHTELRKRGVRHLIGGDYGFGWSKQGEQARDLQFFMQYYGYSAADALVCATRNGGLAMHSQGDLGMLAEGQLADMVLVNGDPLADISVLTEHDRLVLIMKAGAIHKNSMNMARQGASAATNQLETVA</sequence>
<dbReference type="GO" id="GO:0016810">
    <property type="term" value="F:hydrolase activity, acting on carbon-nitrogen (but not peptide) bonds"/>
    <property type="evidence" value="ECO:0007669"/>
    <property type="project" value="InterPro"/>
</dbReference>
<keyword evidence="3" id="KW-1185">Reference proteome</keyword>
<dbReference type="KEGG" id="spzr:G5C33_13885"/>
<dbReference type="InterPro" id="IPR051781">
    <property type="entry name" value="Metallo-dep_Hydrolase"/>
</dbReference>
<dbReference type="PANTHER" id="PTHR43135">
    <property type="entry name" value="ALPHA-D-RIBOSE 1-METHYLPHOSPHONATE 5-TRIPHOSPHATE DIPHOSPHATASE"/>
    <property type="match status" value="1"/>
</dbReference>
<dbReference type="InterPro" id="IPR057744">
    <property type="entry name" value="OTAase-like"/>
</dbReference>
<dbReference type="InterPro" id="IPR011059">
    <property type="entry name" value="Metal-dep_hydrolase_composite"/>
</dbReference>
<dbReference type="Gene3D" id="3.20.20.140">
    <property type="entry name" value="Metal-dependent hydrolases"/>
    <property type="match status" value="1"/>
</dbReference>
<dbReference type="SUPFAM" id="SSF51338">
    <property type="entry name" value="Composite domain of metallo-dependent hydrolases"/>
    <property type="match status" value="1"/>
</dbReference>